<dbReference type="InterPro" id="IPR029063">
    <property type="entry name" value="SAM-dependent_MTases_sf"/>
</dbReference>
<dbReference type="EMBL" id="VUJW01000001">
    <property type="protein sequence ID" value="KAA1428761.1"/>
    <property type="molecule type" value="Genomic_DNA"/>
</dbReference>
<feature type="domain" description="Methyltransferase" evidence="1">
    <location>
        <begin position="46"/>
        <end position="133"/>
    </location>
</feature>
<reference evidence="2 3" key="1">
    <citation type="submission" date="2019-09" db="EMBL/GenBank/DDBJ databases">
        <title>Nocardioides panacisoli sp. nov., isolated from the soil of a ginseng field.</title>
        <authorList>
            <person name="Cho C."/>
        </authorList>
    </citation>
    <scope>NUCLEOTIDE SEQUENCE [LARGE SCALE GENOMIC DNA]</scope>
    <source>
        <strain evidence="2 3">BN140041</strain>
    </source>
</reference>
<dbReference type="CDD" id="cd02440">
    <property type="entry name" value="AdoMet_MTases"/>
    <property type="match status" value="1"/>
</dbReference>
<dbReference type="AlphaFoldDB" id="A0A5B1M7A9"/>
<evidence type="ECO:0000259" key="1">
    <source>
        <dbReference type="Pfam" id="PF13649"/>
    </source>
</evidence>
<accession>A0A5B1M7A9</accession>
<dbReference type="InterPro" id="IPR041698">
    <property type="entry name" value="Methyltransf_25"/>
</dbReference>
<dbReference type="SUPFAM" id="SSF53335">
    <property type="entry name" value="S-adenosyl-L-methionine-dependent methyltransferases"/>
    <property type="match status" value="1"/>
</dbReference>
<dbReference type="GO" id="GO:0008168">
    <property type="term" value="F:methyltransferase activity"/>
    <property type="evidence" value="ECO:0007669"/>
    <property type="project" value="UniProtKB-KW"/>
</dbReference>
<dbReference type="Pfam" id="PF13649">
    <property type="entry name" value="Methyltransf_25"/>
    <property type="match status" value="1"/>
</dbReference>
<keyword evidence="3" id="KW-1185">Reference proteome</keyword>
<name>A0A5B1M7A9_9ACTN</name>
<dbReference type="GO" id="GO:0032259">
    <property type="term" value="P:methylation"/>
    <property type="evidence" value="ECO:0007669"/>
    <property type="project" value="UniProtKB-KW"/>
</dbReference>
<evidence type="ECO:0000313" key="2">
    <source>
        <dbReference type="EMBL" id="KAA1428761.1"/>
    </source>
</evidence>
<dbReference type="Proteomes" id="UP000324351">
    <property type="component" value="Unassembled WGS sequence"/>
</dbReference>
<dbReference type="RefSeq" id="WP_149748384.1">
    <property type="nucleotide sequence ID" value="NZ_VUJW01000001.1"/>
</dbReference>
<organism evidence="2 3">
    <name type="scientific">Nocardioides antri</name>
    <dbReference type="NCBI Taxonomy" id="2607659"/>
    <lineage>
        <taxon>Bacteria</taxon>
        <taxon>Bacillati</taxon>
        <taxon>Actinomycetota</taxon>
        <taxon>Actinomycetes</taxon>
        <taxon>Propionibacteriales</taxon>
        <taxon>Nocardioidaceae</taxon>
        <taxon>Nocardioides</taxon>
    </lineage>
</organism>
<keyword evidence="2" id="KW-0489">Methyltransferase</keyword>
<proteinExistence type="predicted"/>
<protein>
    <submittedName>
        <fullName evidence="2">Class I SAM-dependent methyltransferase</fullName>
    </submittedName>
</protein>
<evidence type="ECO:0000313" key="3">
    <source>
        <dbReference type="Proteomes" id="UP000324351"/>
    </source>
</evidence>
<keyword evidence="2" id="KW-0808">Transferase</keyword>
<dbReference type="Gene3D" id="3.40.50.150">
    <property type="entry name" value="Vaccinia Virus protein VP39"/>
    <property type="match status" value="1"/>
</dbReference>
<reference evidence="2 3" key="2">
    <citation type="submission" date="2019-09" db="EMBL/GenBank/DDBJ databases">
        <authorList>
            <person name="Jin C."/>
        </authorList>
    </citation>
    <scope>NUCLEOTIDE SEQUENCE [LARGE SCALE GENOMIC DNA]</scope>
    <source>
        <strain evidence="2 3">BN140041</strain>
    </source>
</reference>
<gene>
    <name evidence="2" type="ORF">F0U47_00630</name>
</gene>
<comment type="caution">
    <text evidence="2">The sequence shown here is derived from an EMBL/GenBank/DDBJ whole genome shotgun (WGS) entry which is preliminary data.</text>
</comment>
<sequence length="269" mass="29044">MRAAPPWVAEFYDRKSAAAGPSGILAHHHERAQAIARFGGVTSGRVLELGSGAGGSAVATALAGYQVTCVELSEVRTGYARQLASEHPAARLEIVQGDFMTVELQDRFEAVVIWNGFGVGSDEDQRALLDRIAGEWLAADGVVVLDVFNPAGWILDAGQEVVDEETGLRQRVDFDGILNRLLDSWWFDGPNGEPTTQSVRCYSPVDLELLLQGGPLRISALELDGRPLAGDQGLVTGALGRAWGYRARIAPRSAQEEARHDMRAPRSQD</sequence>